<evidence type="ECO:0000313" key="4">
    <source>
        <dbReference type="Proteomes" id="UP000190042"/>
    </source>
</evidence>
<keyword evidence="1" id="KW-1133">Transmembrane helix</keyword>
<dbReference type="InterPro" id="IPR013491">
    <property type="entry name" value="Tape_meas_N"/>
</dbReference>
<dbReference type="PANTHER" id="PTHR37813">
    <property type="entry name" value="FELS-2 PROPHAGE PROTEIN"/>
    <property type="match status" value="1"/>
</dbReference>
<proteinExistence type="predicted"/>
<name>A0A1T4YTE6_9BACL</name>
<keyword evidence="1" id="KW-0812">Transmembrane</keyword>
<dbReference type="EMBL" id="FUYJ01000009">
    <property type="protein sequence ID" value="SKB05104.1"/>
    <property type="molecule type" value="Genomic_DNA"/>
</dbReference>
<dbReference type="NCBIfam" id="TIGR02675">
    <property type="entry name" value="tape_meas_nterm"/>
    <property type="match status" value="1"/>
</dbReference>
<accession>A0A1T4YTE6</accession>
<sequence length="714" mass="75212">MFNSDVNKLLAVNTAVDDIRDSAIDSGGSIAEMGSVTESATSSMFSKLDGIGTKMSGIGKNMTKWITAPAVGAATALGGIALVKGFDRLVGIDTARAKLKGLGHDAEGVDVIMTSALDSVKGTSFGMGEAATTAANAAAAGVKPGKELTKYLTLTGDAAAIAGMGMGEMGSILNKVQTSSKAYNGELQQLSDRGLPIYQWLADEAGVTGDAVFKMASDGKISSKMLMNAIENNIGGAAKTMGEESFTAGMANMWSAVGRLGASFLDAGGKGGGFFSKLKPLISDITARVDDMGGIAEKAGEKFGDFFSSAVDKVKAAKSAFDELSPIMQGIVKYGALIGSAFIIGIGPVLMVLGSILTKLPPLYSLFTKVSGAVKTAGGVFAVLTNPIVLTVAAIGLIIGALVLAYNKIEWFRDGVHAAWDWIKEATSVAFGWISEIVMNVFGVAMEFAMSIVGRFKDFWDTNSAFIMFIVQERFNSILGTIQMVMGIIQGIFQIVWPLITGIVTIAWELIKTVISTGIDIVLGLISAGMAILQGDWSGAWEIIRGIGESIWHNIESFFANINLFDIGANILQGLISGIDSMADAVWKKVGDIASGIASKFKGALQIFSPSRLFKEYGVNTMMGYQIGFEDQAEHASDAAENVGYDIAGSFNPETSPPSNQSSTQGISFNPTIEIIIQGNADGQDVKHELERYFPEMMEQFFAMLAAKRGGEPA</sequence>
<protein>
    <submittedName>
        <fullName evidence="3">Tape measure domain-containing protein</fullName>
    </submittedName>
</protein>
<evidence type="ECO:0000259" key="2">
    <source>
        <dbReference type="Pfam" id="PF20155"/>
    </source>
</evidence>
<feature type="domain" description="Tape measure protein N-terminal" evidence="2">
    <location>
        <begin position="94"/>
        <end position="259"/>
    </location>
</feature>
<gene>
    <name evidence="3" type="ORF">SAMN04244570_3556</name>
</gene>
<keyword evidence="1" id="KW-0472">Membrane</keyword>
<dbReference type="PANTHER" id="PTHR37813:SF1">
    <property type="entry name" value="FELS-2 PROPHAGE PROTEIN"/>
    <property type="match status" value="1"/>
</dbReference>
<evidence type="ECO:0000256" key="1">
    <source>
        <dbReference type="SAM" id="Phobius"/>
    </source>
</evidence>
<keyword evidence="4" id="KW-1185">Reference proteome</keyword>
<dbReference type="AlphaFoldDB" id="A0A1T4YTE6"/>
<feature type="transmembrane region" description="Helical" evidence="1">
    <location>
        <begin position="334"/>
        <end position="357"/>
    </location>
</feature>
<evidence type="ECO:0000313" key="3">
    <source>
        <dbReference type="EMBL" id="SKB05104.1"/>
    </source>
</evidence>
<organism evidence="3 4">
    <name type="scientific">Sporosarcina newyorkensis</name>
    <dbReference type="NCBI Taxonomy" id="759851"/>
    <lineage>
        <taxon>Bacteria</taxon>
        <taxon>Bacillati</taxon>
        <taxon>Bacillota</taxon>
        <taxon>Bacilli</taxon>
        <taxon>Bacillales</taxon>
        <taxon>Caryophanaceae</taxon>
        <taxon>Sporosarcina</taxon>
    </lineage>
</organism>
<feature type="transmembrane region" description="Helical" evidence="1">
    <location>
        <begin position="484"/>
        <end position="508"/>
    </location>
</feature>
<dbReference type="Pfam" id="PF20155">
    <property type="entry name" value="TMP_3"/>
    <property type="match status" value="1"/>
</dbReference>
<dbReference type="Proteomes" id="UP000190042">
    <property type="component" value="Unassembled WGS sequence"/>
</dbReference>
<reference evidence="4" key="1">
    <citation type="submission" date="2017-02" db="EMBL/GenBank/DDBJ databases">
        <authorList>
            <person name="Varghese N."/>
            <person name="Submissions S."/>
        </authorList>
    </citation>
    <scope>NUCLEOTIDE SEQUENCE [LARGE SCALE GENOMIC DNA]</scope>
    <source>
        <strain evidence="4">DSM 23966</strain>
    </source>
</reference>
<feature type="transmembrane region" description="Helical" evidence="1">
    <location>
        <begin position="377"/>
        <end position="404"/>
    </location>
</feature>